<protein>
    <recommendedName>
        <fullName evidence="3">SseB protein N-terminal domain-containing protein</fullName>
    </recommendedName>
</protein>
<evidence type="ECO:0000313" key="1">
    <source>
        <dbReference type="EMBL" id="QDU41709.1"/>
    </source>
</evidence>
<reference evidence="1 2" key="1">
    <citation type="submission" date="2019-02" db="EMBL/GenBank/DDBJ databases">
        <title>Deep-cultivation of Planctomycetes and their phenomic and genomic characterization uncovers novel biology.</title>
        <authorList>
            <person name="Wiegand S."/>
            <person name="Jogler M."/>
            <person name="Boedeker C."/>
            <person name="Pinto D."/>
            <person name="Vollmers J."/>
            <person name="Rivas-Marin E."/>
            <person name="Kohn T."/>
            <person name="Peeters S.H."/>
            <person name="Heuer A."/>
            <person name="Rast P."/>
            <person name="Oberbeckmann S."/>
            <person name="Bunk B."/>
            <person name="Jeske O."/>
            <person name="Meyerdierks A."/>
            <person name="Storesund J.E."/>
            <person name="Kallscheuer N."/>
            <person name="Luecker S."/>
            <person name="Lage O.M."/>
            <person name="Pohl T."/>
            <person name="Merkel B.J."/>
            <person name="Hornburger P."/>
            <person name="Mueller R.-W."/>
            <person name="Bruemmer F."/>
            <person name="Labrenz M."/>
            <person name="Spormann A.M."/>
            <person name="Op den Camp H."/>
            <person name="Overmann J."/>
            <person name="Amann R."/>
            <person name="Jetten M.S.M."/>
            <person name="Mascher T."/>
            <person name="Medema M.H."/>
            <person name="Devos D.P."/>
            <person name="Kaster A.-K."/>
            <person name="Ovreas L."/>
            <person name="Rohde M."/>
            <person name="Galperin M.Y."/>
            <person name="Jogler C."/>
        </authorList>
    </citation>
    <scope>NUCLEOTIDE SEQUENCE [LARGE SCALE GENOMIC DNA]</scope>
    <source>
        <strain evidence="1 2">Mal52</strain>
    </source>
</reference>
<evidence type="ECO:0008006" key="3">
    <source>
        <dbReference type="Google" id="ProtNLM"/>
    </source>
</evidence>
<evidence type="ECO:0000313" key="2">
    <source>
        <dbReference type="Proteomes" id="UP000319383"/>
    </source>
</evidence>
<organism evidence="1 2">
    <name type="scientific">Symmachiella dynata</name>
    <dbReference type="NCBI Taxonomy" id="2527995"/>
    <lineage>
        <taxon>Bacteria</taxon>
        <taxon>Pseudomonadati</taxon>
        <taxon>Planctomycetota</taxon>
        <taxon>Planctomycetia</taxon>
        <taxon>Planctomycetales</taxon>
        <taxon>Planctomycetaceae</taxon>
        <taxon>Symmachiella</taxon>
    </lineage>
</organism>
<dbReference type="Proteomes" id="UP000319383">
    <property type="component" value="Chromosome"/>
</dbReference>
<dbReference type="AlphaFoldDB" id="A0A517ZGY2"/>
<name>A0A517ZGY2_9PLAN</name>
<proteinExistence type="predicted"/>
<dbReference type="KEGG" id="sdyn:Mal52_01620"/>
<gene>
    <name evidence="1" type="ORF">Mal52_01620</name>
</gene>
<dbReference type="RefSeq" id="WP_145373717.1">
    <property type="nucleotide sequence ID" value="NZ_CP036276.1"/>
</dbReference>
<dbReference type="EMBL" id="CP036276">
    <property type="protein sequence ID" value="QDU41709.1"/>
    <property type="molecule type" value="Genomic_DNA"/>
</dbReference>
<sequence>MHELGTFELTYPCWALVHKDSIVSDEAGRPTGVTSPIKLLVFDDSSGGSMFPLFTDSDLAARFKKASSGLDDFVILAVKDATMMADGLRMVRGTADTVTLDKPEVKGKPYAIWPLEYAIRRVEAGDPL</sequence>
<keyword evidence="2" id="KW-1185">Reference proteome</keyword>
<accession>A0A517ZGY2</accession>